<organism evidence="1 2">
    <name type="scientific">Pleurodeles waltl</name>
    <name type="common">Iberian ribbed newt</name>
    <dbReference type="NCBI Taxonomy" id="8319"/>
    <lineage>
        <taxon>Eukaryota</taxon>
        <taxon>Metazoa</taxon>
        <taxon>Chordata</taxon>
        <taxon>Craniata</taxon>
        <taxon>Vertebrata</taxon>
        <taxon>Euteleostomi</taxon>
        <taxon>Amphibia</taxon>
        <taxon>Batrachia</taxon>
        <taxon>Caudata</taxon>
        <taxon>Salamandroidea</taxon>
        <taxon>Salamandridae</taxon>
        <taxon>Pleurodelinae</taxon>
        <taxon>Pleurodeles</taxon>
    </lineage>
</organism>
<keyword evidence="2" id="KW-1185">Reference proteome</keyword>
<dbReference type="EMBL" id="JANPWB010000008">
    <property type="protein sequence ID" value="KAJ1163618.1"/>
    <property type="molecule type" value="Genomic_DNA"/>
</dbReference>
<dbReference type="AlphaFoldDB" id="A0AAV7SHQ7"/>
<accession>A0AAV7SHQ7</accession>
<name>A0AAV7SHQ7_PLEWA</name>
<proteinExistence type="predicted"/>
<gene>
    <name evidence="1" type="ORF">NDU88_004074</name>
</gene>
<evidence type="ECO:0000313" key="1">
    <source>
        <dbReference type="EMBL" id="KAJ1163618.1"/>
    </source>
</evidence>
<sequence length="89" mass="9502">MDLGGVRVVVEPGVLPGITPFRPPPAPQQDLTPFLGRLTGAAAIIVRMGKTHVLCGRPSSTAALRQAGRGRCPTSLFFRVPRGFCLVFF</sequence>
<comment type="caution">
    <text evidence="1">The sequence shown here is derived from an EMBL/GenBank/DDBJ whole genome shotgun (WGS) entry which is preliminary data.</text>
</comment>
<dbReference type="Proteomes" id="UP001066276">
    <property type="component" value="Chromosome 4_2"/>
</dbReference>
<evidence type="ECO:0000313" key="2">
    <source>
        <dbReference type="Proteomes" id="UP001066276"/>
    </source>
</evidence>
<reference evidence="1" key="1">
    <citation type="journal article" date="2022" name="bioRxiv">
        <title>Sequencing and chromosome-scale assembly of the giantPleurodeles waltlgenome.</title>
        <authorList>
            <person name="Brown T."/>
            <person name="Elewa A."/>
            <person name="Iarovenko S."/>
            <person name="Subramanian E."/>
            <person name="Araus A.J."/>
            <person name="Petzold A."/>
            <person name="Susuki M."/>
            <person name="Suzuki K.-i.T."/>
            <person name="Hayashi T."/>
            <person name="Toyoda A."/>
            <person name="Oliveira C."/>
            <person name="Osipova E."/>
            <person name="Leigh N.D."/>
            <person name="Simon A."/>
            <person name="Yun M.H."/>
        </authorList>
    </citation>
    <scope>NUCLEOTIDE SEQUENCE</scope>
    <source>
        <strain evidence="1">20211129_DDA</strain>
        <tissue evidence="1">Liver</tissue>
    </source>
</reference>
<protein>
    <submittedName>
        <fullName evidence="1">Uncharacterized protein</fullName>
    </submittedName>
</protein>